<dbReference type="GeneID" id="36321307"/>
<keyword evidence="3" id="KW-1185">Reference proteome</keyword>
<dbReference type="VEuPathDB" id="MicrosporidiaDB:G9O61_00g008090"/>
<dbReference type="RefSeq" id="XP_024330162.1">
    <property type="nucleotide sequence ID" value="XM_024476354.1"/>
</dbReference>
<organism evidence="2 3">
    <name type="scientific">Vairimorpha ceranae</name>
    <dbReference type="NCBI Taxonomy" id="40302"/>
    <lineage>
        <taxon>Eukaryota</taxon>
        <taxon>Fungi</taxon>
        <taxon>Fungi incertae sedis</taxon>
        <taxon>Microsporidia</taxon>
        <taxon>Nosematidae</taxon>
        <taxon>Vairimorpha</taxon>
    </lineage>
</organism>
<keyword evidence="1" id="KW-0812">Transmembrane</keyword>
<dbReference type="VEuPathDB" id="MicrosporidiaDB:AAJ76_7400012901"/>
<name>A0A0F9WC53_9MICR</name>
<dbReference type="Proteomes" id="UP000034350">
    <property type="component" value="Unassembled WGS sequence"/>
</dbReference>
<dbReference type="VEuPathDB" id="MicrosporidiaDB:NCER_101410"/>
<keyword evidence="1" id="KW-1133">Transmembrane helix</keyword>
<dbReference type="AlphaFoldDB" id="A0A0F9WC53"/>
<gene>
    <name evidence="2" type="ORF">AAJ76_7400012901</name>
</gene>
<feature type="transmembrane region" description="Helical" evidence="1">
    <location>
        <begin position="12"/>
        <end position="33"/>
    </location>
</feature>
<keyword evidence="1" id="KW-0472">Membrane</keyword>
<accession>A0A0F9WC53</accession>
<sequence length="238" mass="27835">MLLLKKVGKIILILLVVIGSLIVILELLGYSIFEFLKPKMSLSSTNVGKFDTEIAYQLYLDNCKLKKINSLSLYEFDLMVKALRIIVDINIKSLSIAKTLKTKFFLLEADYLKKKEKLDLTLDNFQKTNDMLKTNLFNTELSKSTFLSSFGILFEFRINDKDELFVPQNYIIHNKKAYQELKELCAKKADKDLQKALFHERAGEVVYNFNYIQIMFTNWIEYLFDEFKGNGDFQSFLF</sequence>
<comment type="caution">
    <text evidence="2">The sequence shown here is derived from an EMBL/GenBank/DDBJ whole genome shotgun (WGS) entry which is preliminary data.</text>
</comment>
<evidence type="ECO:0000256" key="1">
    <source>
        <dbReference type="SAM" id="Phobius"/>
    </source>
</evidence>
<dbReference type="VEuPathDB" id="MicrosporidiaDB:G9O61_00g009770"/>
<dbReference type="EMBL" id="JPQZ01000074">
    <property type="protein sequence ID" value="KKO74420.1"/>
    <property type="molecule type" value="Genomic_DNA"/>
</dbReference>
<proteinExistence type="predicted"/>
<protein>
    <submittedName>
        <fullName evidence="2">Uncharacterized protein</fullName>
    </submittedName>
</protein>
<evidence type="ECO:0000313" key="2">
    <source>
        <dbReference type="EMBL" id="KKO74420.1"/>
    </source>
</evidence>
<reference evidence="2 3" key="1">
    <citation type="journal article" date="2015" name="Environ. Microbiol.">
        <title>Genome analyses suggest the presence of polyploidy and recent human-driven expansions in eight global populations of the honeybee pathogen Nosema ceranae.</title>
        <authorList>
            <person name="Pelin A."/>
            <person name="Selman M."/>
            <person name="Aris-Brosou S."/>
            <person name="Farinelli L."/>
            <person name="Corradi N."/>
        </authorList>
    </citation>
    <scope>NUCLEOTIDE SEQUENCE [LARGE SCALE GENOMIC DNA]</scope>
    <source>
        <strain evidence="2 3">PA08 1199</strain>
    </source>
</reference>
<evidence type="ECO:0000313" key="3">
    <source>
        <dbReference type="Proteomes" id="UP000034350"/>
    </source>
</evidence>